<evidence type="ECO:0000256" key="1">
    <source>
        <dbReference type="ARBA" id="ARBA00004613"/>
    </source>
</evidence>
<dbReference type="PANTHER" id="PTHR24276:SF91">
    <property type="entry name" value="AT26814P-RELATED"/>
    <property type="match status" value="1"/>
</dbReference>
<dbReference type="eggNOG" id="KOG3627">
    <property type="taxonomic scope" value="Eukaryota"/>
</dbReference>
<evidence type="ECO:0000256" key="8">
    <source>
        <dbReference type="SAM" id="MobiDB-lite"/>
    </source>
</evidence>
<dbReference type="EMBL" id="CM000614">
    <property type="protein sequence ID" value="EEC47318.1"/>
    <property type="molecule type" value="Genomic_DNA"/>
</dbReference>
<evidence type="ECO:0000313" key="11">
    <source>
        <dbReference type="Proteomes" id="UP000000759"/>
    </source>
</evidence>
<keyword evidence="4" id="KW-0732">Signal</keyword>
<dbReference type="STRING" id="556484.B7G2K1"/>
<reference evidence="10 11" key="1">
    <citation type="journal article" date="2008" name="Nature">
        <title>The Phaeodactylum genome reveals the evolutionary history of diatom genomes.</title>
        <authorList>
            <person name="Bowler C."/>
            <person name="Allen A.E."/>
            <person name="Badger J.H."/>
            <person name="Grimwood J."/>
            <person name="Jabbari K."/>
            <person name="Kuo A."/>
            <person name="Maheswari U."/>
            <person name="Martens C."/>
            <person name="Maumus F."/>
            <person name="Otillar R.P."/>
            <person name="Rayko E."/>
            <person name="Salamov A."/>
            <person name="Vandepoele K."/>
            <person name="Beszteri B."/>
            <person name="Gruber A."/>
            <person name="Heijde M."/>
            <person name="Katinka M."/>
            <person name="Mock T."/>
            <person name="Valentin K."/>
            <person name="Verret F."/>
            <person name="Berges J.A."/>
            <person name="Brownlee C."/>
            <person name="Cadoret J.P."/>
            <person name="Chiovitti A."/>
            <person name="Choi C.J."/>
            <person name="Coesel S."/>
            <person name="De Martino A."/>
            <person name="Detter J.C."/>
            <person name="Durkin C."/>
            <person name="Falciatore A."/>
            <person name="Fournet J."/>
            <person name="Haruta M."/>
            <person name="Huysman M.J."/>
            <person name="Jenkins B.D."/>
            <person name="Jiroutova K."/>
            <person name="Jorgensen R.E."/>
            <person name="Joubert Y."/>
            <person name="Kaplan A."/>
            <person name="Kroger N."/>
            <person name="Kroth P.G."/>
            <person name="La Roche J."/>
            <person name="Lindquist E."/>
            <person name="Lommer M."/>
            <person name="Martin-Jezequel V."/>
            <person name="Lopez P.J."/>
            <person name="Lucas S."/>
            <person name="Mangogna M."/>
            <person name="McGinnis K."/>
            <person name="Medlin L.K."/>
            <person name="Montsant A."/>
            <person name="Oudot-Le Secq M.P."/>
            <person name="Napoli C."/>
            <person name="Obornik M."/>
            <person name="Parker M.S."/>
            <person name="Petit J.L."/>
            <person name="Porcel B.M."/>
            <person name="Poulsen N."/>
            <person name="Robison M."/>
            <person name="Rychlewski L."/>
            <person name="Rynearson T.A."/>
            <person name="Schmutz J."/>
            <person name="Shapiro H."/>
            <person name="Siaut M."/>
            <person name="Stanley M."/>
            <person name="Sussman M.R."/>
            <person name="Taylor A.R."/>
            <person name="Vardi A."/>
            <person name="von Dassow P."/>
            <person name="Vyverman W."/>
            <person name="Willis A."/>
            <person name="Wyrwicz L.S."/>
            <person name="Rokhsar D.S."/>
            <person name="Weissenbach J."/>
            <person name="Armbrust E.V."/>
            <person name="Green B.R."/>
            <person name="Van de Peer Y."/>
            <person name="Grigoriev I.V."/>
        </authorList>
    </citation>
    <scope>NUCLEOTIDE SEQUENCE [LARGE SCALE GENOMIC DNA]</scope>
    <source>
        <strain evidence="10 11">CCAP 1055/1</strain>
    </source>
</reference>
<dbReference type="GO" id="GO:0004252">
    <property type="term" value="F:serine-type endopeptidase activity"/>
    <property type="evidence" value="ECO:0007669"/>
    <property type="project" value="InterPro"/>
</dbReference>
<evidence type="ECO:0000256" key="6">
    <source>
        <dbReference type="ARBA" id="ARBA00023157"/>
    </source>
</evidence>
<evidence type="ECO:0000259" key="9">
    <source>
        <dbReference type="PROSITE" id="PS50240"/>
    </source>
</evidence>
<dbReference type="Gene3D" id="2.40.10.10">
    <property type="entry name" value="Trypsin-like serine proteases"/>
    <property type="match status" value="1"/>
</dbReference>
<dbReference type="Proteomes" id="UP000000759">
    <property type="component" value="Chromosome 12"/>
</dbReference>
<evidence type="ECO:0000313" key="10">
    <source>
        <dbReference type="EMBL" id="EEC47318.1"/>
    </source>
</evidence>
<dbReference type="OrthoDB" id="104223at2759"/>
<protein>
    <recommendedName>
        <fullName evidence="9">Peptidase S1 domain-containing protein</fullName>
    </recommendedName>
</protein>
<feature type="domain" description="Peptidase S1" evidence="9">
    <location>
        <begin position="69"/>
        <end position="301"/>
    </location>
</feature>
<dbReference type="GeneID" id="7202033"/>
<feature type="region of interest" description="Disordered" evidence="8">
    <location>
        <begin position="322"/>
        <end position="369"/>
    </location>
</feature>
<evidence type="ECO:0000256" key="2">
    <source>
        <dbReference type="ARBA" id="ARBA00007664"/>
    </source>
</evidence>
<proteinExistence type="inferred from homology"/>
<dbReference type="InterPro" id="IPR001254">
    <property type="entry name" value="Trypsin_dom"/>
</dbReference>
<dbReference type="PaxDb" id="2850-Phatr37254"/>
<dbReference type="InterPro" id="IPR043504">
    <property type="entry name" value="Peptidase_S1_PA_chymotrypsin"/>
</dbReference>
<comment type="subcellular location">
    <subcellularLocation>
        <location evidence="1">Secreted</location>
    </subcellularLocation>
</comment>
<feature type="compositionally biased region" description="Basic and acidic residues" evidence="8">
    <location>
        <begin position="351"/>
        <end position="363"/>
    </location>
</feature>
<dbReference type="Pfam" id="PF00089">
    <property type="entry name" value="Trypsin"/>
    <property type="match status" value="1"/>
</dbReference>
<dbReference type="KEGG" id="pti:PHATRDRAFT_37254"/>
<keyword evidence="6" id="KW-1015">Disulfide bond</keyword>
<dbReference type="InterPro" id="IPR009003">
    <property type="entry name" value="Peptidase_S1_PA"/>
</dbReference>
<dbReference type="HOGENOM" id="CLU_753287_0_0_1"/>
<dbReference type="PROSITE" id="PS00134">
    <property type="entry name" value="TRYPSIN_HIS"/>
    <property type="match status" value="1"/>
</dbReference>
<dbReference type="SMART" id="SM00020">
    <property type="entry name" value="Tryp_SPc"/>
    <property type="match status" value="1"/>
</dbReference>
<dbReference type="AlphaFoldDB" id="B7G2K1"/>
<gene>
    <name evidence="10" type="ORF">PHATRDRAFT_37254</name>
</gene>
<dbReference type="SUPFAM" id="SSF50494">
    <property type="entry name" value="Trypsin-like serine proteases"/>
    <property type="match status" value="1"/>
</dbReference>
<name>B7G2K1_PHATC</name>
<dbReference type="CDD" id="cd00190">
    <property type="entry name" value="Tryp_SPc"/>
    <property type="match status" value="1"/>
</dbReference>
<keyword evidence="5" id="KW-0843">Virulence</keyword>
<reference evidence="11" key="2">
    <citation type="submission" date="2008-08" db="EMBL/GenBank/DDBJ databases">
        <authorList>
            <consortium name="Diatom Consortium"/>
            <person name="Grigoriev I."/>
            <person name="Grimwood J."/>
            <person name="Kuo A."/>
            <person name="Otillar R.P."/>
            <person name="Salamov A."/>
            <person name="Detter J.C."/>
            <person name="Lindquist E."/>
            <person name="Shapiro H."/>
            <person name="Lucas S."/>
            <person name="Glavina del Rio T."/>
            <person name="Pitluck S."/>
            <person name="Rokhsar D."/>
            <person name="Bowler C."/>
        </authorList>
    </citation>
    <scope>GENOME REANNOTATION</scope>
    <source>
        <strain evidence="11">CCAP 1055/1</strain>
    </source>
</reference>
<keyword evidence="7" id="KW-0325">Glycoprotein</keyword>
<dbReference type="InterPro" id="IPR018114">
    <property type="entry name" value="TRYPSIN_HIS"/>
</dbReference>
<accession>B7G2K1</accession>
<dbReference type="GO" id="GO:0006508">
    <property type="term" value="P:proteolysis"/>
    <property type="evidence" value="ECO:0007669"/>
    <property type="project" value="InterPro"/>
</dbReference>
<evidence type="ECO:0000256" key="5">
    <source>
        <dbReference type="ARBA" id="ARBA00023026"/>
    </source>
</evidence>
<dbReference type="InterPro" id="IPR001314">
    <property type="entry name" value="Peptidase_S1A"/>
</dbReference>
<dbReference type="PRINTS" id="PR00722">
    <property type="entry name" value="CHYMOTRYPSIN"/>
</dbReference>
<dbReference type="PROSITE" id="PS50240">
    <property type="entry name" value="TRYPSIN_DOM"/>
    <property type="match status" value="1"/>
</dbReference>
<dbReference type="RefSeq" id="XP_002181395.1">
    <property type="nucleotide sequence ID" value="XM_002181359.1"/>
</dbReference>
<sequence>MILPVNEDAVFRQVDLPSGDDEFFEYCRPVGLFALGLVPTMASNFAAPSMASGASGLRLKLVESLKNRIVGGETATDGRYKYAQITLQLPSDNHQCGGSLIAPDIVLTAAHCDGYSTVHVDRHNFKDVDDRYQVFEPMETLQHPNFDEDMFRYDFAVVKLNISVNGIDPVQLNPVSDFPADGQALTIVGWGAVRVNGNGFLFPDTFQEANVKAISNDACSQTVVQNKTLYKDEIFPEMFCATAPGVDACGGDSGFPIISRGATAAADVQIGIVSWGRGCAVYPGVYSRISYVYDWIRESVCIMSTAPPDVFECVQKVADEGVASPKRPESTPELGNTTNGTSTPASGVTKETGDETVRGDSSRPSDNQDGTRSFACMPVCDIACCVLLSFMGMVMTAIA</sequence>
<dbReference type="InterPro" id="IPR050430">
    <property type="entry name" value="Peptidase_S1"/>
</dbReference>
<evidence type="ECO:0000256" key="7">
    <source>
        <dbReference type="ARBA" id="ARBA00023180"/>
    </source>
</evidence>
<evidence type="ECO:0000256" key="4">
    <source>
        <dbReference type="ARBA" id="ARBA00022729"/>
    </source>
</evidence>
<dbReference type="InParanoid" id="B7G2K1"/>
<keyword evidence="3" id="KW-0964">Secreted</keyword>
<dbReference type="FunFam" id="2.40.10.10:FF:000054">
    <property type="entry name" value="Complement C1r subcomponent"/>
    <property type="match status" value="1"/>
</dbReference>
<organism evidence="10 11">
    <name type="scientific">Phaeodactylum tricornutum (strain CCAP 1055/1)</name>
    <dbReference type="NCBI Taxonomy" id="556484"/>
    <lineage>
        <taxon>Eukaryota</taxon>
        <taxon>Sar</taxon>
        <taxon>Stramenopiles</taxon>
        <taxon>Ochrophyta</taxon>
        <taxon>Bacillariophyta</taxon>
        <taxon>Bacillariophyceae</taxon>
        <taxon>Bacillariophycidae</taxon>
        <taxon>Naviculales</taxon>
        <taxon>Phaeodactylaceae</taxon>
        <taxon>Phaeodactylum</taxon>
    </lineage>
</organism>
<feature type="compositionally biased region" description="Polar residues" evidence="8">
    <location>
        <begin position="333"/>
        <end position="346"/>
    </location>
</feature>
<comment type="similarity">
    <text evidence="2">Belongs to the peptidase S1 family.</text>
</comment>
<keyword evidence="11" id="KW-1185">Reference proteome</keyword>
<dbReference type="PANTHER" id="PTHR24276">
    <property type="entry name" value="POLYSERASE-RELATED"/>
    <property type="match status" value="1"/>
</dbReference>
<dbReference type="GO" id="GO:0005576">
    <property type="term" value="C:extracellular region"/>
    <property type="evidence" value="ECO:0007669"/>
    <property type="project" value="UniProtKB-SubCell"/>
</dbReference>
<evidence type="ECO:0000256" key="3">
    <source>
        <dbReference type="ARBA" id="ARBA00022525"/>
    </source>
</evidence>